<dbReference type="AlphaFoldDB" id="A0A0F9B1U4"/>
<gene>
    <name evidence="1" type="ORF">LCGC14_2500950</name>
</gene>
<accession>A0A0F9B1U4</accession>
<comment type="caution">
    <text evidence="1">The sequence shown here is derived from an EMBL/GenBank/DDBJ whole genome shotgun (WGS) entry which is preliminary data.</text>
</comment>
<organism evidence="1">
    <name type="scientific">marine sediment metagenome</name>
    <dbReference type="NCBI Taxonomy" id="412755"/>
    <lineage>
        <taxon>unclassified sequences</taxon>
        <taxon>metagenomes</taxon>
        <taxon>ecological metagenomes</taxon>
    </lineage>
</organism>
<name>A0A0F9B1U4_9ZZZZ</name>
<feature type="non-terminal residue" evidence="1">
    <location>
        <position position="50"/>
    </location>
</feature>
<dbReference type="EMBL" id="LAZR01039878">
    <property type="protein sequence ID" value="KKL15904.1"/>
    <property type="molecule type" value="Genomic_DNA"/>
</dbReference>
<proteinExistence type="predicted"/>
<evidence type="ECO:0000313" key="1">
    <source>
        <dbReference type="EMBL" id="KKL15904.1"/>
    </source>
</evidence>
<sequence>MKVLLDIKITLKSFIESTMNRKNYDLFANAAEKGKAYTFSDITLRDIPSN</sequence>
<reference evidence="1" key="1">
    <citation type="journal article" date="2015" name="Nature">
        <title>Complex archaea that bridge the gap between prokaryotes and eukaryotes.</title>
        <authorList>
            <person name="Spang A."/>
            <person name="Saw J.H."/>
            <person name="Jorgensen S.L."/>
            <person name="Zaremba-Niedzwiedzka K."/>
            <person name="Martijn J."/>
            <person name="Lind A.E."/>
            <person name="van Eijk R."/>
            <person name="Schleper C."/>
            <person name="Guy L."/>
            <person name="Ettema T.J."/>
        </authorList>
    </citation>
    <scope>NUCLEOTIDE SEQUENCE</scope>
</reference>
<protein>
    <submittedName>
        <fullName evidence="1">Uncharacterized protein</fullName>
    </submittedName>
</protein>